<reference evidence="2" key="1">
    <citation type="submission" date="2023-07" db="EMBL/GenBank/DDBJ databases">
        <authorList>
            <consortium name="CYATHOMIX"/>
        </authorList>
    </citation>
    <scope>NUCLEOTIDE SEQUENCE</scope>
    <source>
        <strain evidence="2">N/A</strain>
    </source>
</reference>
<organism evidence="2 3">
    <name type="scientific">Cylicocyclus nassatus</name>
    <name type="common">Nematode worm</name>
    <dbReference type="NCBI Taxonomy" id="53992"/>
    <lineage>
        <taxon>Eukaryota</taxon>
        <taxon>Metazoa</taxon>
        <taxon>Ecdysozoa</taxon>
        <taxon>Nematoda</taxon>
        <taxon>Chromadorea</taxon>
        <taxon>Rhabditida</taxon>
        <taxon>Rhabditina</taxon>
        <taxon>Rhabditomorpha</taxon>
        <taxon>Strongyloidea</taxon>
        <taxon>Strongylidae</taxon>
        <taxon>Cylicocyclus</taxon>
    </lineage>
</organism>
<dbReference type="EMBL" id="CATQJL010000316">
    <property type="protein sequence ID" value="CAJ0605726.1"/>
    <property type="molecule type" value="Genomic_DNA"/>
</dbReference>
<keyword evidence="1" id="KW-0732">Signal</keyword>
<dbReference type="AlphaFoldDB" id="A0AA36H8H6"/>
<proteinExistence type="predicted"/>
<name>A0AA36H8H6_CYLNA</name>
<comment type="caution">
    <text evidence="2">The sequence shown here is derived from an EMBL/GenBank/DDBJ whole genome shotgun (WGS) entry which is preliminary data.</text>
</comment>
<feature type="signal peptide" evidence="1">
    <location>
        <begin position="1"/>
        <end position="19"/>
    </location>
</feature>
<accession>A0AA36H8H6</accession>
<sequence>MRLLNILVLFVLALSTVLSQSFQSDYLENEGRPRSRQEYHNRRRRFTTRRMNTLGFINQAWRNLWNRRKEQG</sequence>
<gene>
    <name evidence="2" type="ORF">CYNAS_LOCUS17709</name>
</gene>
<protein>
    <submittedName>
        <fullName evidence="2">Uncharacterized protein</fullName>
    </submittedName>
</protein>
<keyword evidence="3" id="KW-1185">Reference proteome</keyword>
<feature type="chain" id="PRO_5041394305" evidence="1">
    <location>
        <begin position="20"/>
        <end position="72"/>
    </location>
</feature>
<evidence type="ECO:0000313" key="2">
    <source>
        <dbReference type="EMBL" id="CAJ0605726.1"/>
    </source>
</evidence>
<evidence type="ECO:0000256" key="1">
    <source>
        <dbReference type="SAM" id="SignalP"/>
    </source>
</evidence>
<evidence type="ECO:0000313" key="3">
    <source>
        <dbReference type="Proteomes" id="UP001176961"/>
    </source>
</evidence>
<dbReference type="Proteomes" id="UP001176961">
    <property type="component" value="Unassembled WGS sequence"/>
</dbReference>